<dbReference type="Proteomes" id="UP000237246">
    <property type="component" value="Unassembled WGS sequence"/>
</dbReference>
<accession>A0A2P4SI61</accession>
<organism evidence="1 2">
    <name type="scientific">Bambusicola thoracicus</name>
    <name type="common">Chinese bamboo-partridge</name>
    <name type="synonym">Perdix thoracica</name>
    <dbReference type="NCBI Taxonomy" id="9083"/>
    <lineage>
        <taxon>Eukaryota</taxon>
        <taxon>Metazoa</taxon>
        <taxon>Chordata</taxon>
        <taxon>Craniata</taxon>
        <taxon>Vertebrata</taxon>
        <taxon>Euteleostomi</taxon>
        <taxon>Archelosauria</taxon>
        <taxon>Archosauria</taxon>
        <taxon>Dinosauria</taxon>
        <taxon>Saurischia</taxon>
        <taxon>Theropoda</taxon>
        <taxon>Coelurosauria</taxon>
        <taxon>Aves</taxon>
        <taxon>Neognathae</taxon>
        <taxon>Galloanserae</taxon>
        <taxon>Galliformes</taxon>
        <taxon>Phasianidae</taxon>
        <taxon>Perdicinae</taxon>
        <taxon>Bambusicola</taxon>
    </lineage>
</organism>
<gene>
    <name evidence="1" type="ORF">CIB84_012453</name>
</gene>
<keyword evidence="2" id="KW-1185">Reference proteome</keyword>
<proteinExistence type="predicted"/>
<sequence length="37" mass="4190">MPHKPRGLLHVPPCHFFCTLKIPVLHGKKLSCRADLV</sequence>
<evidence type="ECO:0000313" key="2">
    <source>
        <dbReference type="Proteomes" id="UP000237246"/>
    </source>
</evidence>
<evidence type="ECO:0000313" key="1">
    <source>
        <dbReference type="EMBL" id="POI23799.1"/>
    </source>
</evidence>
<protein>
    <submittedName>
        <fullName evidence="1">Uncharacterized protein</fullName>
    </submittedName>
</protein>
<dbReference type="EMBL" id="PPHD01046113">
    <property type="protein sequence ID" value="POI23799.1"/>
    <property type="molecule type" value="Genomic_DNA"/>
</dbReference>
<dbReference type="AlphaFoldDB" id="A0A2P4SI61"/>
<name>A0A2P4SI61_BAMTH</name>
<comment type="caution">
    <text evidence="1">The sequence shown here is derived from an EMBL/GenBank/DDBJ whole genome shotgun (WGS) entry which is preliminary data.</text>
</comment>
<reference evidence="1 2" key="1">
    <citation type="submission" date="2018-01" db="EMBL/GenBank/DDBJ databases">
        <title>Comparison of the Chinese Bamboo Partridge and Red Junglefowl genome sequences highlights the importance of demography in genome evolution.</title>
        <authorList>
            <person name="Tiley G.P."/>
            <person name="Kimball R.T."/>
            <person name="Braun E.L."/>
            <person name="Burleigh J.G."/>
        </authorList>
    </citation>
    <scope>NUCLEOTIDE SEQUENCE [LARGE SCALE GENOMIC DNA]</scope>
    <source>
        <strain evidence="1">RTK389</strain>
        <tissue evidence="1">Blood</tissue>
    </source>
</reference>